<accession>A0AAV6X344</accession>
<proteinExistence type="inferred from homology"/>
<evidence type="ECO:0000256" key="2">
    <source>
        <dbReference type="ARBA" id="ARBA00005641"/>
    </source>
</evidence>
<evidence type="ECO:0000256" key="5">
    <source>
        <dbReference type="ARBA" id="ARBA00023295"/>
    </source>
</evidence>
<feature type="domain" description="Glycoside hydrolase family 5" evidence="6">
    <location>
        <begin position="36"/>
        <end position="93"/>
    </location>
</feature>
<evidence type="ECO:0000256" key="4">
    <source>
        <dbReference type="ARBA" id="ARBA00022801"/>
    </source>
</evidence>
<evidence type="ECO:0000313" key="8">
    <source>
        <dbReference type="Proteomes" id="UP000826271"/>
    </source>
</evidence>
<dbReference type="Pfam" id="PF26410">
    <property type="entry name" value="GH5_mannosidase"/>
    <property type="match status" value="1"/>
</dbReference>
<dbReference type="Proteomes" id="UP000826271">
    <property type="component" value="Unassembled WGS sequence"/>
</dbReference>
<dbReference type="EC" id="3.2.1.78" evidence="3"/>
<dbReference type="InterPro" id="IPR001547">
    <property type="entry name" value="Glyco_hydro_5"/>
</dbReference>
<dbReference type="GO" id="GO:0016985">
    <property type="term" value="F:mannan endo-1,4-beta-mannosidase activity"/>
    <property type="evidence" value="ECO:0007669"/>
    <property type="project" value="UniProtKB-EC"/>
</dbReference>
<comment type="catalytic activity">
    <reaction evidence="1">
        <text>Random hydrolysis of (1-&gt;4)-beta-D-mannosidic linkages in mannans, galactomannans and glucomannans.</text>
        <dbReference type="EC" id="3.2.1.78"/>
    </reaction>
</comment>
<sequence>MMDHAVDEFRKPRIRTILQTGAKKGLTVCRTWAFNYGDYNAFQISPGRFDERVFRALDHVIAETNQYRIRLILFLVNNLQAYGGKTQYVKWAWEEGIGLRKHQVKLKCKMLARGKKRLEREKMMLRRRKRKLGGGKMRLENE</sequence>
<evidence type="ECO:0000313" key="7">
    <source>
        <dbReference type="EMBL" id="KAG8374569.1"/>
    </source>
</evidence>
<dbReference type="EMBL" id="WHWC01000010">
    <property type="protein sequence ID" value="KAG8374569.1"/>
    <property type="molecule type" value="Genomic_DNA"/>
</dbReference>
<gene>
    <name evidence="7" type="ORF">BUALT_Bualt10G0009100</name>
</gene>
<dbReference type="InterPro" id="IPR045053">
    <property type="entry name" value="MAN-like"/>
</dbReference>
<reference evidence="7" key="1">
    <citation type="submission" date="2019-10" db="EMBL/GenBank/DDBJ databases">
        <authorList>
            <person name="Zhang R."/>
            <person name="Pan Y."/>
            <person name="Wang J."/>
            <person name="Ma R."/>
            <person name="Yu S."/>
        </authorList>
    </citation>
    <scope>NUCLEOTIDE SEQUENCE</scope>
    <source>
        <strain evidence="7">LA-IB0</strain>
        <tissue evidence="7">Leaf</tissue>
    </source>
</reference>
<evidence type="ECO:0000256" key="3">
    <source>
        <dbReference type="ARBA" id="ARBA00012706"/>
    </source>
</evidence>
<dbReference type="Gene3D" id="3.20.20.80">
    <property type="entry name" value="Glycosidases"/>
    <property type="match status" value="1"/>
</dbReference>
<evidence type="ECO:0000256" key="1">
    <source>
        <dbReference type="ARBA" id="ARBA00001678"/>
    </source>
</evidence>
<dbReference type="AlphaFoldDB" id="A0AAV6X344"/>
<comment type="caution">
    <text evidence="7">The sequence shown here is derived from an EMBL/GenBank/DDBJ whole genome shotgun (WGS) entry which is preliminary data.</text>
</comment>
<dbReference type="SUPFAM" id="SSF51445">
    <property type="entry name" value="(Trans)glycosidases"/>
    <property type="match status" value="1"/>
</dbReference>
<organism evidence="7 8">
    <name type="scientific">Buddleja alternifolia</name>
    <dbReference type="NCBI Taxonomy" id="168488"/>
    <lineage>
        <taxon>Eukaryota</taxon>
        <taxon>Viridiplantae</taxon>
        <taxon>Streptophyta</taxon>
        <taxon>Embryophyta</taxon>
        <taxon>Tracheophyta</taxon>
        <taxon>Spermatophyta</taxon>
        <taxon>Magnoliopsida</taxon>
        <taxon>eudicotyledons</taxon>
        <taxon>Gunneridae</taxon>
        <taxon>Pentapetalae</taxon>
        <taxon>asterids</taxon>
        <taxon>lamiids</taxon>
        <taxon>Lamiales</taxon>
        <taxon>Scrophulariaceae</taxon>
        <taxon>Buddlejeae</taxon>
        <taxon>Buddleja</taxon>
    </lineage>
</organism>
<dbReference type="InterPro" id="IPR017853">
    <property type="entry name" value="GH"/>
</dbReference>
<keyword evidence="8" id="KW-1185">Reference proteome</keyword>
<keyword evidence="5" id="KW-0326">Glycosidase</keyword>
<comment type="similarity">
    <text evidence="2">Belongs to the glycosyl hydrolase 5 (cellulase A) family.</text>
</comment>
<dbReference type="PANTHER" id="PTHR31451:SF45">
    <property type="entry name" value="MANNAN ENDO-1,4-BETA-MANNOSIDASE 2"/>
    <property type="match status" value="1"/>
</dbReference>
<keyword evidence="4" id="KW-0378">Hydrolase</keyword>
<protein>
    <recommendedName>
        <fullName evidence="3">mannan endo-1,4-beta-mannosidase</fullName>
        <ecNumber evidence="3">3.2.1.78</ecNumber>
    </recommendedName>
</protein>
<name>A0AAV6X344_9LAMI</name>
<evidence type="ECO:0000259" key="6">
    <source>
        <dbReference type="Pfam" id="PF26410"/>
    </source>
</evidence>
<dbReference type="PANTHER" id="PTHR31451">
    <property type="match status" value="1"/>
</dbReference>